<evidence type="ECO:0000256" key="1">
    <source>
        <dbReference type="SAM" id="MobiDB-lite"/>
    </source>
</evidence>
<name>A0ABS3RSW4_9ACTN</name>
<dbReference type="Proteomes" id="UP000680206">
    <property type="component" value="Unassembled WGS sequence"/>
</dbReference>
<sequence length="128" mass="13624">MTPAISASAAPRLLVWATGVIDHAISTHPAWKIARVFSGGYRAWRGDAVITAPCLATLHERLCAHDCAELDRWHAEREQLLVRRYVLGAVPEDRSSSSAPAGSASGGTYPPRGHAGPSEPTAAGWRST</sequence>
<evidence type="ECO:0000313" key="3">
    <source>
        <dbReference type="Proteomes" id="UP000680206"/>
    </source>
</evidence>
<feature type="compositionally biased region" description="Low complexity" evidence="1">
    <location>
        <begin position="96"/>
        <end position="107"/>
    </location>
</feature>
<reference evidence="2 3" key="1">
    <citation type="submission" date="2021-03" db="EMBL/GenBank/DDBJ databases">
        <title>Actinomadura violae sp. nov., isolated from lichen in Thailand.</title>
        <authorList>
            <person name="Kanchanasin P."/>
            <person name="Saeng-In P."/>
            <person name="Phongsopitanun W."/>
            <person name="Yuki M."/>
            <person name="Kudo T."/>
            <person name="Ohkuma M."/>
            <person name="Tanasupawat S."/>
        </authorList>
    </citation>
    <scope>NUCLEOTIDE SEQUENCE [LARGE SCALE GENOMIC DNA]</scope>
    <source>
        <strain evidence="2 3">LCR2-06</strain>
    </source>
</reference>
<gene>
    <name evidence="2" type="ORF">J4709_19895</name>
</gene>
<dbReference type="EMBL" id="JAGEPF010000012">
    <property type="protein sequence ID" value="MBO2459847.1"/>
    <property type="molecule type" value="Genomic_DNA"/>
</dbReference>
<feature type="region of interest" description="Disordered" evidence="1">
    <location>
        <begin position="92"/>
        <end position="128"/>
    </location>
</feature>
<comment type="caution">
    <text evidence="2">The sequence shown here is derived from an EMBL/GenBank/DDBJ whole genome shotgun (WGS) entry which is preliminary data.</text>
</comment>
<proteinExistence type="predicted"/>
<dbReference type="RefSeq" id="WP_208242875.1">
    <property type="nucleotide sequence ID" value="NZ_JAGEPF010000012.1"/>
</dbReference>
<evidence type="ECO:0000313" key="2">
    <source>
        <dbReference type="EMBL" id="MBO2459847.1"/>
    </source>
</evidence>
<accession>A0ABS3RSW4</accession>
<protein>
    <submittedName>
        <fullName evidence="2">Uncharacterized protein</fullName>
    </submittedName>
</protein>
<keyword evidence="3" id="KW-1185">Reference proteome</keyword>
<organism evidence="2 3">
    <name type="scientific">Actinomadura violacea</name>
    <dbReference type="NCBI Taxonomy" id="2819934"/>
    <lineage>
        <taxon>Bacteria</taxon>
        <taxon>Bacillati</taxon>
        <taxon>Actinomycetota</taxon>
        <taxon>Actinomycetes</taxon>
        <taxon>Streptosporangiales</taxon>
        <taxon>Thermomonosporaceae</taxon>
        <taxon>Actinomadura</taxon>
    </lineage>
</organism>